<dbReference type="Pfam" id="PF10677">
    <property type="entry name" value="DUF2490"/>
    <property type="match status" value="1"/>
</dbReference>
<dbReference type="Proteomes" id="UP000576082">
    <property type="component" value="Unassembled WGS sequence"/>
</dbReference>
<dbReference type="AlphaFoldDB" id="A0A7X9RU48"/>
<accession>A0A7X9RU48</accession>
<dbReference type="InterPro" id="IPR019619">
    <property type="entry name" value="DUF2490"/>
</dbReference>
<organism evidence="2 3">
    <name type="scientific">Flammeovirga aprica JL-4</name>
    <dbReference type="NCBI Taxonomy" id="694437"/>
    <lineage>
        <taxon>Bacteria</taxon>
        <taxon>Pseudomonadati</taxon>
        <taxon>Bacteroidota</taxon>
        <taxon>Cytophagia</taxon>
        <taxon>Cytophagales</taxon>
        <taxon>Flammeovirgaceae</taxon>
        <taxon>Flammeovirga</taxon>
    </lineage>
</organism>
<gene>
    <name evidence="2" type="ORF">HHU12_12400</name>
</gene>
<evidence type="ECO:0000313" key="2">
    <source>
        <dbReference type="EMBL" id="NME68764.1"/>
    </source>
</evidence>
<feature type="signal peptide" evidence="1">
    <location>
        <begin position="1"/>
        <end position="23"/>
    </location>
</feature>
<comment type="caution">
    <text evidence="2">The sequence shown here is derived from an EMBL/GenBank/DDBJ whole genome shotgun (WGS) entry which is preliminary data.</text>
</comment>
<reference evidence="2 3" key="1">
    <citation type="submission" date="2020-04" db="EMBL/GenBank/DDBJ databases">
        <title>Flammeovirga sp. SR4, a novel species isolated from seawater.</title>
        <authorList>
            <person name="Wang X."/>
        </authorList>
    </citation>
    <scope>NUCLEOTIDE SEQUENCE [LARGE SCALE GENOMIC DNA]</scope>
    <source>
        <strain evidence="2 3">ATCC 23126</strain>
    </source>
</reference>
<feature type="chain" id="PRO_5030665056" evidence="1">
    <location>
        <begin position="24"/>
        <end position="270"/>
    </location>
</feature>
<evidence type="ECO:0000313" key="3">
    <source>
        <dbReference type="Proteomes" id="UP000576082"/>
    </source>
</evidence>
<evidence type="ECO:0000256" key="1">
    <source>
        <dbReference type="SAM" id="SignalP"/>
    </source>
</evidence>
<dbReference type="EMBL" id="JABANE010000029">
    <property type="protein sequence ID" value="NME68764.1"/>
    <property type="molecule type" value="Genomic_DNA"/>
</dbReference>
<name>A0A7X9RU48_9BACT</name>
<sequence length="270" mass="31914">MLKLPIITSLAIVLLAFCTQVTAQEGPEVNLEETGIWNGLYLKVRLSERFGYYGEHHYRSRNAIDDVNSFIGRPRQVYNRAGLNVYINDYFEFVVGPTMVVNFSPDPGSDLYESYTLEHRIWHQWLFRMPTMGRVKMYHQFRFEHRWKKDNDVGAEYDYTNRYRYKMFMYIPINKRKIEKNTLYFSPSMEIFMHSGGSIGFNPFEDFRTYNGFGYVVNNNITLFAGHMWTLGQKSSGYQYKTSHIFRFNVFIGLDTRKKGNSIPKINLGY</sequence>
<protein>
    <submittedName>
        <fullName evidence="2">DUF2490 domain-containing protein</fullName>
    </submittedName>
</protein>
<dbReference type="RefSeq" id="WP_169657058.1">
    <property type="nucleotide sequence ID" value="NZ_JABANE010000029.1"/>
</dbReference>
<keyword evidence="1" id="KW-0732">Signal</keyword>
<keyword evidence="3" id="KW-1185">Reference proteome</keyword>
<proteinExistence type="predicted"/>